<dbReference type="InterPro" id="IPR014044">
    <property type="entry name" value="CAP_dom"/>
</dbReference>
<gene>
    <name evidence="2" type="ORF">CON36_32645</name>
</gene>
<dbReference type="CDD" id="cd05379">
    <property type="entry name" value="CAP_bacterial"/>
    <property type="match status" value="1"/>
</dbReference>
<dbReference type="PANTHER" id="PTHR31157">
    <property type="entry name" value="SCP DOMAIN-CONTAINING PROTEIN"/>
    <property type="match status" value="1"/>
</dbReference>
<evidence type="ECO:0000313" key="2">
    <source>
        <dbReference type="EMBL" id="PDZ94665.1"/>
    </source>
</evidence>
<organism evidence="2 3">
    <name type="scientific">Bacillus cereus</name>
    <dbReference type="NCBI Taxonomy" id="1396"/>
    <lineage>
        <taxon>Bacteria</taxon>
        <taxon>Bacillati</taxon>
        <taxon>Bacillota</taxon>
        <taxon>Bacilli</taxon>
        <taxon>Bacillales</taxon>
        <taxon>Bacillaceae</taxon>
        <taxon>Bacillus</taxon>
        <taxon>Bacillus cereus group</taxon>
    </lineage>
</organism>
<dbReference type="EMBL" id="NVMX01000142">
    <property type="protein sequence ID" value="PDZ94665.1"/>
    <property type="molecule type" value="Genomic_DNA"/>
</dbReference>
<dbReference type="Gene3D" id="3.40.33.10">
    <property type="entry name" value="CAP"/>
    <property type="match status" value="1"/>
</dbReference>
<comment type="caution">
    <text evidence="2">The sequence shown here is derived from an EMBL/GenBank/DDBJ whole genome shotgun (WGS) entry which is preliminary data.</text>
</comment>
<evidence type="ECO:0000313" key="3">
    <source>
        <dbReference type="Proteomes" id="UP000219922"/>
    </source>
</evidence>
<dbReference type="InterPro" id="IPR035940">
    <property type="entry name" value="CAP_sf"/>
</dbReference>
<accession>A0A9X6ST34</accession>
<proteinExistence type="predicted"/>
<dbReference type="AlphaFoldDB" id="A0A9X6ST34"/>
<protein>
    <recommendedName>
        <fullName evidence="1">SCP domain-containing protein</fullName>
    </recommendedName>
</protein>
<sequence>MQANKDIKPKINKYQYTVYGDYFKIKPIELDIFYLTNKEREKFNLRSLAYDVKNGEVARIKSKDLHDNKYFAHKSPTYGSPFEMMERFGITYSSAGENLAAGYKTPEETVKGWMNSKGHRENLLRKEFERIGIGYYEGPNEYKRYYTQTFTAK</sequence>
<feature type="domain" description="SCP" evidence="1">
    <location>
        <begin position="34"/>
        <end position="150"/>
    </location>
</feature>
<name>A0A9X6ST34_BACCE</name>
<dbReference type="Proteomes" id="UP000219922">
    <property type="component" value="Unassembled WGS sequence"/>
</dbReference>
<dbReference type="Pfam" id="PF00188">
    <property type="entry name" value="CAP"/>
    <property type="match status" value="1"/>
</dbReference>
<dbReference type="SUPFAM" id="SSF55797">
    <property type="entry name" value="PR-1-like"/>
    <property type="match status" value="1"/>
</dbReference>
<evidence type="ECO:0000259" key="1">
    <source>
        <dbReference type="Pfam" id="PF00188"/>
    </source>
</evidence>
<reference evidence="2 3" key="1">
    <citation type="submission" date="2017-09" db="EMBL/GenBank/DDBJ databases">
        <title>Large-scale bioinformatics analysis of Bacillus genomes uncovers conserved roles of natural products in bacterial physiology.</title>
        <authorList>
            <consortium name="Agbiome Team Llc"/>
            <person name="Bleich R.M."/>
            <person name="Grubbs K.J."/>
            <person name="Santa Maria K.C."/>
            <person name="Allen S.E."/>
            <person name="Farag S."/>
            <person name="Shank E.A."/>
            <person name="Bowers A."/>
        </authorList>
    </citation>
    <scope>NUCLEOTIDE SEQUENCE [LARGE SCALE GENOMIC DNA]</scope>
    <source>
        <strain evidence="2 3">AFS092789</strain>
    </source>
</reference>
<dbReference type="PANTHER" id="PTHR31157:SF1">
    <property type="entry name" value="SCP DOMAIN-CONTAINING PROTEIN"/>
    <property type="match status" value="1"/>
</dbReference>